<evidence type="ECO:0000313" key="3">
    <source>
        <dbReference type="Proteomes" id="UP000634136"/>
    </source>
</evidence>
<evidence type="ECO:0000313" key="2">
    <source>
        <dbReference type="EMBL" id="KAF7836139.1"/>
    </source>
</evidence>
<proteinExistence type="predicted"/>
<keyword evidence="3" id="KW-1185">Reference proteome</keyword>
<accession>A0A834X137</accession>
<sequence>MAMDKGGRRWPCMGCQRRQSGNDGRVGG</sequence>
<reference evidence="2" key="1">
    <citation type="submission" date="2020-09" db="EMBL/GenBank/DDBJ databases">
        <title>Genome-Enabled Discovery of Anthraquinone Biosynthesis in Senna tora.</title>
        <authorList>
            <person name="Kang S.-H."/>
            <person name="Pandey R.P."/>
            <person name="Lee C.-M."/>
            <person name="Sim J.-S."/>
            <person name="Jeong J.-T."/>
            <person name="Choi B.-S."/>
            <person name="Jung M."/>
            <person name="Ginzburg D."/>
            <person name="Zhao K."/>
            <person name="Won S.Y."/>
            <person name="Oh T.-J."/>
            <person name="Yu Y."/>
            <person name="Kim N.-H."/>
            <person name="Lee O.R."/>
            <person name="Lee T.-H."/>
            <person name="Bashyal P."/>
            <person name="Kim T.-S."/>
            <person name="Lee W.-H."/>
            <person name="Kawkins C."/>
            <person name="Kim C.-K."/>
            <person name="Kim J.S."/>
            <person name="Ahn B.O."/>
            <person name="Rhee S.Y."/>
            <person name="Sohng J.K."/>
        </authorList>
    </citation>
    <scope>NUCLEOTIDE SEQUENCE</scope>
    <source>
        <tissue evidence="2">Leaf</tissue>
    </source>
</reference>
<dbReference type="EMBL" id="JAAIUW010000004">
    <property type="protein sequence ID" value="KAF7836139.1"/>
    <property type="molecule type" value="Genomic_DNA"/>
</dbReference>
<dbReference type="Proteomes" id="UP000634136">
    <property type="component" value="Unassembled WGS sequence"/>
</dbReference>
<gene>
    <name evidence="2" type="ORF">G2W53_010998</name>
</gene>
<comment type="caution">
    <text evidence="2">The sequence shown here is derived from an EMBL/GenBank/DDBJ whole genome shotgun (WGS) entry which is preliminary data.</text>
</comment>
<name>A0A834X137_9FABA</name>
<protein>
    <submittedName>
        <fullName evidence="2">Uncharacterized protein</fullName>
    </submittedName>
</protein>
<organism evidence="2 3">
    <name type="scientific">Senna tora</name>
    <dbReference type="NCBI Taxonomy" id="362788"/>
    <lineage>
        <taxon>Eukaryota</taxon>
        <taxon>Viridiplantae</taxon>
        <taxon>Streptophyta</taxon>
        <taxon>Embryophyta</taxon>
        <taxon>Tracheophyta</taxon>
        <taxon>Spermatophyta</taxon>
        <taxon>Magnoliopsida</taxon>
        <taxon>eudicotyledons</taxon>
        <taxon>Gunneridae</taxon>
        <taxon>Pentapetalae</taxon>
        <taxon>rosids</taxon>
        <taxon>fabids</taxon>
        <taxon>Fabales</taxon>
        <taxon>Fabaceae</taxon>
        <taxon>Caesalpinioideae</taxon>
        <taxon>Cassia clade</taxon>
        <taxon>Senna</taxon>
    </lineage>
</organism>
<evidence type="ECO:0000256" key="1">
    <source>
        <dbReference type="SAM" id="MobiDB-lite"/>
    </source>
</evidence>
<feature type="region of interest" description="Disordered" evidence="1">
    <location>
        <begin position="1"/>
        <end position="28"/>
    </location>
</feature>
<dbReference type="AlphaFoldDB" id="A0A834X137"/>